<dbReference type="PANTHER" id="PTHR33841:SF1">
    <property type="entry name" value="DNA METHYLTRANSFERASE A"/>
    <property type="match status" value="1"/>
</dbReference>
<proteinExistence type="predicted"/>
<dbReference type="Pfam" id="PF07669">
    <property type="entry name" value="Eco57I"/>
    <property type="match status" value="1"/>
</dbReference>
<organism evidence="8 9">
    <name type="scientific">Prauserella oleivorans</name>
    <dbReference type="NCBI Taxonomy" id="1478153"/>
    <lineage>
        <taxon>Bacteria</taxon>
        <taxon>Bacillati</taxon>
        <taxon>Actinomycetota</taxon>
        <taxon>Actinomycetes</taxon>
        <taxon>Pseudonocardiales</taxon>
        <taxon>Pseudonocardiaceae</taxon>
        <taxon>Prauserella</taxon>
    </lineage>
</organism>
<accession>A0ABW5W8L2</accession>
<feature type="domain" description="Type II methyltransferase M.TaqI-like" evidence="7">
    <location>
        <begin position="635"/>
        <end position="957"/>
    </location>
</feature>
<keyword evidence="4" id="KW-0949">S-adenosyl-L-methionine</keyword>
<dbReference type="InterPro" id="IPR050953">
    <property type="entry name" value="N4_N6_ade-DNA_methylase"/>
</dbReference>
<reference evidence="9" key="1">
    <citation type="journal article" date="2019" name="Int. J. Syst. Evol. Microbiol.">
        <title>The Global Catalogue of Microorganisms (GCM) 10K type strain sequencing project: providing services to taxonomists for standard genome sequencing and annotation.</title>
        <authorList>
            <consortium name="The Broad Institute Genomics Platform"/>
            <consortium name="The Broad Institute Genome Sequencing Center for Infectious Disease"/>
            <person name="Wu L."/>
            <person name="Ma J."/>
        </authorList>
    </citation>
    <scope>NUCLEOTIDE SEQUENCE [LARGE SCALE GENOMIC DNA]</scope>
    <source>
        <strain evidence="9">IBRC-M 10906</strain>
    </source>
</reference>
<dbReference type="PANTHER" id="PTHR33841">
    <property type="entry name" value="DNA METHYLTRANSFERASE YEEA-RELATED"/>
    <property type="match status" value="1"/>
</dbReference>
<evidence type="ECO:0000259" key="7">
    <source>
        <dbReference type="Pfam" id="PF07669"/>
    </source>
</evidence>
<evidence type="ECO:0000256" key="3">
    <source>
        <dbReference type="ARBA" id="ARBA00022679"/>
    </source>
</evidence>
<keyword evidence="9" id="KW-1185">Reference proteome</keyword>
<dbReference type="GO" id="GO:0008168">
    <property type="term" value="F:methyltransferase activity"/>
    <property type="evidence" value="ECO:0007669"/>
    <property type="project" value="UniProtKB-KW"/>
</dbReference>
<evidence type="ECO:0000256" key="4">
    <source>
        <dbReference type="ARBA" id="ARBA00022691"/>
    </source>
</evidence>
<dbReference type="EC" id="2.1.1.72" evidence="1"/>
<protein>
    <recommendedName>
        <fullName evidence="1">site-specific DNA-methyltransferase (adenine-specific)</fullName>
        <ecNumber evidence="1">2.1.1.72</ecNumber>
    </recommendedName>
</protein>
<evidence type="ECO:0000313" key="9">
    <source>
        <dbReference type="Proteomes" id="UP001597478"/>
    </source>
</evidence>
<dbReference type="PRINTS" id="PR00507">
    <property type="entry name" value="N12N6MTFRASE"/>
</dbReference>
<keyword evidence="3" id="KW-0808">Transferase</keyword>
<name>A0ABW5W8L2_9PSEU</name>
<evidence type="ECO:0000256" key="5">
    <source>
        <dbReference type="ARBA" id="ARBA00047942"/>
    </source>
</evidence>
<keyword evidence="2 8" id="KW-0489">Methyltransferase</keyword>
<sequence>MKGFRTQMYDTIRNVGDFLSPHWLSEAFPGKLKTLTKDWRERATQGKHTPLKGLAGTSGRFLAAKAGLPKPGEDGYTDAVTELHSLLLNALGFEPAPTVLETEQSETPVRVPLLARAQSPSGEALHVLQAAPVGDVDDLFGGTAKDSDDSEDDRTDRRGRLLEPVTVRTGSTEASKLDEIDSVTKAVQQVFLTEHAPRFILVLAGGWALLSDVERWAEGRYLAFDMDTALSRKDDKATGELAWIAGLLSADVLLPQEDGHSLLGEFSDDSIKHAVGVSEDLREGLRESVELIANEVIRQRRAKGEPVDGIPELPRELTTQSLRFLYRILFLLYAEARPELGILPAGDPDYDVGYGLDRLRELILRPLTGTSREGHHLHDSLRLLFNLVNTGHHEGETGSDGLVFEPLRADLFDRQHAYHIDNVDLSNAVLQRVLALLLLSKPSKRKGGQAGYVSYAQLGINQLGAVYEGLMAYSGFIAERELVELAKDGDPAKGTWLVPREKLADYDEKHVVRREDPLTGEKSFVVHPKGTFVYRLSGRDRQRSASYYTPEVLTRTVVKHSLAELIGEDTPAAEILEYRVCEPAMGSGAFLNEAINQLADEYLKRRQRELDRTIDPESYRDELQRVKAYLALHRCYGVDLNDTARELAEVSLWLNVMHQGLKAPWFGLHLKRGNSLIGARRATYDLTALGRAKQSWLKTVPTDRPLTEGPIADGEIHHFLLPAAGWGAVKDAKQAKELAPEKVAWLKDWYKAVTRKPNKQEADRLRGLARRVERLWELTQRRLEISEREVARSIDVWGAELPQEVTGVPREEVESKLQDPDGPYQRLRLVMDAWCALFFWPVTTDVEPPDLGEWITTMEGLLGVAGKVAPKGQVELVESVDSFHELAGLDDMEKTYHGMRDVAELLLEHRWLGLVREIAKQEAFFHWELDFAQVFSRGGFDLQLGNPPWVRPTWKDDETLAEFEPFFVLQDKIPDATFRKRRGEVLTDPGAERQYLGELASWSGLNEHLGSPVEHPVLVGVQTNLYTSFMDRTWRSMRATGIVGLLHPESHFTDPNAGMLRAEAYKRLRRYWQFINELKLFEDVDNHTVYGVHVYGTASTVRFLQIANLLTPSTLEGSLEHGGSGDVPGIQYPAGGWDLRPHASRVVEITERTLAQWAALFDGPGTPAAQARLLRPGTSEQLDALAAVSEQRVRMADFDYEWTSGWHEKGAKGDNYIEWRTEYASEWDEVILQGPQFSVATPFAKEPNENCKSNKDYSDWDLEELPERVIPRTNYQRACDRERYDAGLTQWNGRPYTEYYRLVWRNMTQPSSQRSLISSLIPPGPAHINTIHSLAFPELASTVAAAGFWASIPFDYLAKVSGQSHIQAELVERFPAPLDHPAAPYLLLRTLRLNCLTRDYAPLWEELYERGFAEDSWTEPFADWPKLGVAKREWTMETPLRSEFERRAALVEIDALVAIMLGLTADQLCLMYRGQFAVLRKYEYNMWFDNLGRKIAKDHHAHGVKQQPEDFKLLQAYLNGEDCGDLLDRYELPITPVDREKEMRAAYADFTARLAQRER</sequence>
<evidence type="ECO:0000313" key="8">
    <source>
        <dbReference type="EMBL" id="MFD2799774.1"/>
    </source>
</evidence>
<dbReference type="RefSeq" id="WP_377391863.1">
    <property type="nucleotide sequence ID" value="NZ_JBHSAN010000027.1"/>
</dbReference>
<dbReference type="InterPro" id="IPR029063">
    <property type="entry name" value="SAM-dependent_MTases_sf"/>
</dbReference>
<gene>
    <name evidence="8" type="ORF">ACFS2C_10260</name>
</gene>
<dbReference type="Proteomes" id="UP001597478">
    <property type="component" value="Unassembled WGS sequence"/>
</dbReference>
<evidence type="ECO:0000256" key="2">
    <source>
        <dbReference type="ARBA" id="ARBA00022603"/>
    </source>
</evidence>
<feature type="region of interest" description="Disordered" evidence="6">
    <location>
        <begin position="138"/>
        <end position="159"/>
    </location>
</feature>
<comment type="caution">
    <text evidence="8">The sequence shown here is derived from an EMBL/GenBank/DDBJ whole genome shotgun (WGS) entry which is preliminary data.</text>
</comment>
<dbReference type="SUPFAM" id="SSF53335">
    <property type="entry name" value="S-adenosyl-L-methionine-dependent methyltransferases"/>
    <property type="match status" value="1"/>
</dbReference>
<evidence type="ECO:0000256" key="1">
    <source>
        <dbReference type="ARBA" id="ARBA00011900"/>
    </source>
</evidence>
<dbReference type="Gene3D" id="3.40.50.150">
    <property type="entry name" value="Vaccinia Virus protein VP39"/>
    <property type="match status" value="2"/>
</dbReference>
<comment type="catalytic activity">
    <reaction evidence="5">
        <text>a 2'-deoxyadenosine in DNA + S-adenosyl-L-methionine = an N(6)-methyl-2'-deoxyadenosine in DNA + S-adenosyl-L-homocysteine + H(+)</text>
        <dbReference type="Rhea" id="RHEA:15197"/>
        <dbReference type="Rhea" id="RHEA-COMP:12418"/>
        <dbReference type="Rhea" id="RHEA-COMP:12419"/>
        <dbReference type="ChEBI" id="CHEBI:15378"/>
        <dbReference type="ChEBI" id="CHEBI:57856"/>
        <dbReference type="ChEBI" id="CHEBI:59789"/>
        <dbReference type="ChEBI" id="CHEBI:90615"/>
        <dbReference type="ChEBI" id="CHEBI:90616"/>
        <dbReference type="EC" id="2.1.1.72"/>
    </reaction>
</comment>
<evidence type="ECO:0000256" key="6">
    <source>
        <dbReference type="SAM" id="MobiDB-lite"/>
    </source>
</evidence>
<dbReference type="InterPro" id="IPR011639">
    <property type="entry name" value="MethylTrfase_TaqI-like_dom"/>
</dbReference>
<dbReference type="EMBL" id="JBHUOF010000012">
    <property type="protein sequence ID" value="MFD2799774.1"/>
    <property type="molecule type" value="Genomic_DNA"/>
</dbReference>
<dbReference type="GO" id="GO:0032259">
    <property type="term" value="P:methylation"/>
    <property type="evidence" value="ECO:0007669"/>
    <property type="project" value="UniProtKB-KW"/>
</dbReference>